<evidence type="ECO:0000259" key="6">
    <source>
        <dbReference type="Pfam" id="PF03717"/>
    </source>
</evidence>
<feature type="domain" description="Penicillin-binding protein transpeptidase" evidence="5">
    <location>
        <begin position="234"/>
        <end position="531"/>
    </location>
</feature>
<dbReference type="InterPro" id="IPR001460">
    <property type="entry name" value="PCN-bd_Tpept"/>
</dbReference>
<dbReference type="GO" id="GO:0004180">
    <property type="term" value="F:carboxypeptidase activity"/>
    <property type="evidence" value="ECO:0007669"/>
    <property type="project" value="UniProtKB-KW"/>
</dbReference>
<dbReference type="InterPro" id="IPR050515">
    <property type="entry name" value="Beta-lactam/transpept"/>
</dbReference>
<dbReference type="Gene3D" id="3.40.710.10">
    <property type="entry name" value="DD-peptidase/beta-lactamase superfamily"/>
    <property type="match status" value="1"/>
</dbReference>
<dbReference type="EMBL" id="NBYO01000002">
    <property type="protein sequence ID" value="OXT00406.1"/>
    <property type="molecule type" value="Genomic_DNA"/>
</dbReference>
<dbReference type="Pfam" id="PF00905">
    <property type="entry name" value="Transpeptidase"/>
    <property type="match status" value="1"/>
</dbReference>
<keyword evidence="2" id="KW-0378">Hydrolase</keyword>
<keyword evidence="2" id="KW-0121">Carboxypeptidase</keyword>
<evidence type="ECO:0000256" key="4">
    <source>
        <dbReference type="SAM" id="Phobius"/>
    </source>
</evidence>
<dbReference type="AlphaFoldDB" id="A0A231UYJ4"/>
<keyword evidence="7" id="KW-0131">Cell cycle</keyword>
<reference evidence="8" key="1">
    <citation type="journal article" date="2017" name="Int. J. Syst. Evol. Microbiol.">
        <title>Notoacmeibacter marinus gen. nov., sp. nov., isolated from the gut of a limpet and proposal of Notoacmeibacteraceae fam. nov. in the order Rhizobiales of the class Alphaproteobacteria.</title>
        <authorList>
            <person name="Huang Z."/>
            <person name="Guo F."/>
            <person name="Lai Q."/>
        </authorList>
    </citation>
    <scope>NUCLEOTIDE SEQUENCE [LARGE SCALE GENOMIC DNA]</scope>
    <source>
        <strain evidence="8">XMTR2A4</strain>
    </source>
</reference>
<dbReference type="PANTHER" id="PTHR30627:SF1">
    <property type="entry name" value="PEPTIDOGLYCAN D,D-TRANSPEPTIDASE FTSI"/>
    <property type="match status" value="1"/>
</dbReference>
<keyword evidence="8" id="KW-1185">Reference proteome</keyword>
<feature type="transmembrane region" description="Helical" evidence="4">
    <location>
        <begin position="23"/>
        <end position="42"/>
    </location>
</feature>
<keyword evidence="3 4" id="KW-0472">Membrane</keyword>
<evidence type="ECO:0000313" key="8">
    <source>
        <dbReference type="Proteomes" id="UP000215405"/>
    </source>
</evidence>
<dbReference type="InterPro" id="IPR036138">
    <property type="entry name" value="PBP_dimer_sf"/>
</dbReference>
<dbReference type="Gene3D" id="3.30.450.330">
    <property type="match status" value="1"/>
</dbReference>
<dbReference type="PANTHER" id="PTHR30627">
    <property type="entry name" value="PEPTIDOGLYCAN D,D-TRANSPEPTIDASE"/>
    <property type="match status" value="1"/>
</dbReference>
<keyword evidence="2" id="KW-0645">Protease</keyword>
<dbReference type="InterPro" id="IPR005311">
    <property type="entry name" value="PBP_dimer"/>
</dbReference>
<dbReference type="GO" id="GO:0005886">
    <property type="term" value="C:plasma membrane"/>
    <property type="evidence" value="ECO:0007669"/>
    <property type="project" value="TreeGrafter"/>
</dbReference>
<evidence type="ECO:0000313" key="7">
    <source>
        <dbReference type="EMBL" id="OXT00406.1"/>
    </source>
</evidence>
<dbReference type="GO" id="GO:0071555">
    <property type="term" value="P:cell wall organization"/>
    <property type="evidence" value="ECO:0007669"/>
    <property type="project" value="TreeGrafter"/>
</dbReference>
<dbReference type="RefSeq" id="WP_094077233.1">
    <property type="nucleotide sequence ID" value="NZ_NBYO01000002.1"/>
</dbReference>
<gene>
    <name evidence="7" type="ORF">B7H23_09745</name>
</gene>
<organism evidence="7 8">
    <name type="scientific">Notoacmeibacter marinus</name>
    <dbReference type="NCBI Taxonomy" id="1876515"/>
    <lineage>
        <taxon>Bacteria</taxon>
        <taxon>Pseudomonadati</taxon>
        <taxon>Pseudomonadota</taxon>
        <taxon>Alphaproteobacteria</taxon>
        <taxon>Hyphomicrobiales</taxon>
        <taxon>Notoacmeibacteraceae</taxon>
        <taxon>Notoacmeibacter</taxon>
    </lineage>
</organism>
<protein>
    <submittedName>
        <fullName evidence="7">Cell division protein</fullName>
    </submittedName>
</protein>
<sequence length="556" mass="60430">MSEAAIHLEGLGKKGGGRTRGRVAMMMGLFVAVYAVMGGRIVQLAVQKSEITGSIPRAAQMARPDILDRNGQVLATDIRTASLFAEPHRAGDPDEVVEKLRTVLPDLSYESTRRRLKSSAKYIRLRRDLTPRQQAAIHDLGLAGIKFEPEKKRFYPGGATAAHVLGLTSADGRGIAGFEKWLDGNGLEQLRSAGLAKAESLEPVRTSLDLRVQHVLRDALNHAMERYRCIGAAGVVLDALTGEIVALSSLPDYDLNDPHDQQAPDRLNRMTSGVYEMGSSFKALTLAMALDSGIVHMGSIIDASQKLRVGRHAIGDFHGKYRPLTLPEVFVYSSNIGTAKLADQLGIDHHRGFLKKMGVMDEMELELPEIGKPQYPKDWKRINSLTIAFGHGLSTTPLQTAAAAAALMNGGRLIKPTFRRQSIDEALRDAKQVIKPETSANMRYLFRLNVEKGSGKRAEVPGYHVGGKTGTAEKVVNGRYSKTKRYNDFLAAFPIENPRYIVFVTLDEPKAPPEGGGVTAGSNAAPTVGEIIRRAAPLLGVEPEFGPENEAFLAAD</sequence>
<dbReference type="InterPro" id="IPR012338">
    <property type="entry name" value="Beta-lactam/transpept-like"/>
</dbReference>
<dbReference type="Pfam" id="PF03717">
    <property type="entry name" value="PBP_dimer"/>
    <property type="match status" value="1"/>
</dbReference>
<proteinExistence type="predicted"/>
<dbReference type="SUPFAM" id="SSF56519">
    <property type="entry name" value="Penicillin binding protein dimerisation domain"/>
    <property type="match status" value="1"/>
</dbReference>
<accession>A0A231UYJ4</accession>
<evidence type="ECO:0000256" key="1">
    <source>
        <dbReference type="ARBA" id="ARBA00004370"/>
    </source>
</evidence>
<dbReference type="Gene3D" id="3.90.1310.10">
    <property type="entry name" value="Penicillin-binding protein 2a (Domain 2)"/>
    <property type="match status" value="1"/>
</dbReference>
<keyword evidence="7" id="KW-0132">Cell division</keyword>
<name>A0A231UYJ4_9HYPH</name>
<keyword evidence="4" id="KW-0812">Transmembrane</keyword>
<comment type="caution">
    <text evidence="7">The sequence shown here is derived from an EMBL/GenBank/DDBJ whole genome shotgun (WGS) entry which is preliminary data.</text>
</comment>
<evidence type="ECO:0000256" key="3">
    <source>
        <dbReference type="ARBA" id="ARBA00023136"/>
    </source>
</evidence>
<dbReference type="SUPFAM" id="SSF56601">
    <property type="entry name" value="beta-lactamase/transpeptidase-like"/>
    <property type="match status" value="1"/>
</dbReference>
<dbReference type="GO" id="GO:0008658">
    <property type="term" value="F:penicillin binding"/>
    <property type="evidence" value="ECO:0007669"/>
    <property type="project" value="InterPro"/>
</dbReference>
<evidence type="ECO:0000259" key="5">
    <source>
        <dbReference type="Pfam" id="PF00905"/>
    </source>
</evidence>
<comment type="subcellular location">
    <subcellularLocation>
        <location evidence="1">Membrane</location>
    </subcellularLocation>
</comment>
<dbReference type="GO" id="GO:0051301">
    <property type="term" value="P:cell division"/>
    <property type="evidence" value="ECO:0007669"/>
    <property type="project" value="UniProtKB-KW"/>
</dbReference>
<keyword evidence="4" id="KW-1133">Transmembrane helix</keyword>
<evidence type="ECO:0000256" key="2">
    <source>
        <dbReference type="ARBA" id="ARBA00022645"/>
    </source>
</evidence>
<feature type="domain" description="Penicillin-binding protein dimerisation" evidence="6">
    <location>
        <begin position="62"/>
        <end position="170"/>
    </location>
</feature>
<dbReference type="Proteomes" id="UP000215405">
    <property type="component" value="Unassembled WGS sequence"/>
</dbReference>